<evidence type="ECO:0000313" key="2">
    <source>
        <dbReference type="Proteomes" id="UP000515153"/>
    </source>
</evidence>
<reference evidence="3" key="3">
    <citation type="submission" date="2025-08" db="UniProtKB">
        <authorList>
            <consortium name="RefSeq"/>
        </authorList>
    </citation>
    <scope>IDENTIFICATION</scope>
    <source>
        <strain evidence="3">NI907</strain>
    </source>
</reference>
<feature type="compositionally biased region" description="Basic and acidic residues" evidence="1">
    <location>
        <begin position="16"/>
        <end position="33"/>
    </location>
</feature>
<dbReference type="Proteomes" id="UP000515153">
    <property type="component" value="Unplaced"/>
</dbReference>
<keyword evidence="2" id="KW-1185">Reference proteome</keyword>
<dbReference type="KEGG" id="pgri:PgNI_01756"/>
<feature type="region of interest" description="Disordered" evidence="1">
    <location>
        <begin position="14"/>
        <end position="33"/>
    </location>
</feature>
<organism evidence="2 3">
    <name type="scientific">Pyricularia grisea</name>
    <name type="common">Crabgrass-specific blast fungus</name>
    <name type="synonym">Magnaporthe grisea</name>
    <dbReference type="NCBI Taxonomy" id="148305"/>
    <lineage>
        <taxon>Eukaryota</taxon>
        <taxon>Fungi</taxon>
        <taxon>Dikarya</taxon>
        <taxon>Ascomycota</taxon>
        <taxon>Pezizomycotina</taxon>
        <taxon>Sordariomycetes</taxon>
        <taxon>Sordariomycetidae</taxon>
        <taxon>Magnaporthales</taxon>
        <taxon>Pyriculariaceae</taxon>
        <taxon>Pyricularia</taxon>
    </lineage>
</organism>
<proteinExistence type="predicted"/>
<gene>
    <name evidence="3" type="ORF">PgNI_01756</name>
</gene>
<evidence type="ECO:0000256" key="1">
    <source>
        <dbReference type="SAM" id="MobiDB-lite"/>
    </source>
</evidence>
<evidence type="ECO:0000313" key="3">
    <source>
        <dbReference type="RefSeq" id="XP_030988109.1"/>
    </source>
</evidence>
<sequence length="75" mass="7787">MPRVKLAACQIGDGSNAERGKNEQKESGPARDRCTYSTGSYLQIQGGTAVQGGVARQENVVCALAAAGKRGCEIC</sequence>
<reference evidence="3" key="2">
    <citation type="submission" date="2019-10" db="EMBL/GenBank/DDBJ databases">
        <authorList>
            <consortium name="NCBI Genome Project"/>
        </authorList>
    </citation>
    <scope>NUCLEOTIDE SEQUENCE</scope>
    <source>
        <strain evidence="3">NI907</strain>
    </source>
</reference>
<dbReference type="RefSeq" id="XP_030988109.1">
    <property type="nucleotide sequence ID" value="XM_031121828.1"/>
</dbReference>
<dbReference type="AlphaFoldDB" id="A0A6P8BMA1"/>
<reference evidence="3" key="1">
    <citation type="journal article" date="2019" name="Mol. Biol. Evol.">
        <title>Blast fungal genomes show frequent chromosomal changes, gene gains and losses, and effector gene turnover.</title>
        <authorList>
            <person name="Gomez Luciano L.B."/>
            <person name="Jason Tsai I."/>
            <person name="Chuma I."/>
            <person name="Tosa Y."/>
            <person name="Chen Y.H."/>
            <person name="Li J.Y."/>
            <person name="Li M.Y."/>
            <person name="Jade Lu M.Y."/>
            <person name="Nakayashiki H."/>
            <person name="Li W.H."/>
        </authorList>
    </citation>
    <scope>NUCLEOTIDE SEQUENCE</scope>
    <source>
        <strain evidence="3">NI907</strain>
    </source>
</reference>
<accession>A0A6P8BMA1</accession>
<protein>
    <submittedName>
        <fullName evidence="3">Uncharacterized protein</fullName>
    </submittedName>
</protein>
<dbReference type="GeneID" id="41956740"/>
<name>A0A6P8BMA1_PYRGI</name>